<dbReference type="EMBL" id="AMQN01005187">
    <property type="status" value="NOT_ANNOTATED_CDS"/>
    <property type="molecule type" value="Genomic_DNA"/>
</dbReference>
<evidence type="ECO:0000313" key="2">
    <source>
        <dbReference type="EnsemblMetazoa" id="CapteP217923"/>
    </source>
</evidence>
<dbReference type="EnsemblMetazoa" id="CapteT217923">
    <property type="protein sequence ID" value="CapteP217923"/>
    <property type="gene ID" value="CapteG217923"/>
</dbReference>
<gene>
    <name evidence="1" type="ORF">CAPTEDRAFT_217923</name>
</gene>
<dbReference type="HOGENOM" id="CLU_934620_0_0_1"/>
<reference evidence="2" key="3">
    <citation type="submission" date="2015-06" db="UniProtKB">
        <authorList>
            <consortium name="EnsemblMetazoa"/>
        </authorList>
    </citation>
    <scope>IDENTIFICATION</scope>
</reference>
<protein>
    <submittedName>
        <fullName evidence="1 2">Uncharacterized protein</fullName>
    </submittedName>
</protein>
<dbReference type="EMBL" id="KB295343">
    <property type="protein sequence ID" value="ELU13293.1"/>
    <property type="molecule type" value="Genomic_DNA"/>
</dbReference>
<proteinExistence type="predicted"/>
<evidence type="ECO:0000313" key="1">
    <source>
        <dbReference type="EMBL" id="ELU13293.1"/>
    </source>
</evidence>
<organism evidence="1">
    <name type="scientific">Capitella teleta</name>
    <name type="common">Polychaete worm</name>
    <dbReference type="NCBI Taxonomy" id="283909"/>
    <lineage>
        <taxon>Eukaryota</taxon>
        <taxon>Metazoa</taxon>
        <taxon>Spiralia</taxon>
        <taxon>Lophotrochozoa</taxon>
        <taxon>Annelida</taxon>
        <taxon>Polychaeta</taxon>
        <taxon>Sedentaria</taxon>
        <taxon>Scolecida</taxon>
        <taxon>Capitellidae</taxon>
        <taxon>Capitella</taxon>
    </lineage>
</organism>
<accession>R7V374</accession>
<dbReference type="AlphaFoldDB" id="R7V374"/>
<reference evidence="1 3" key="2">
    <citation type="journal article" date="2013" name="Nature">
        <title>Insights into bilaterian evolution from three spiralian genomes.</title>
        <authorList>
            <person name="Simakov O."/>
            <person name="Marletaz F."/>
            <person name="Cho S.J."/>
            <person name="Edsinger-Gonzales E."/>
            <person name="Havlak P."/>
            <person name="Hellsten U."/>
            <person name="Kuo D.H."/>
            <person name="Larsson T."/>
            <person name="Lv J."/>
            <person name="Arendt D."/>
            <person name="Savage R."/>
            <person name="Osoegawa K."/>
            <person name="de Jong P."/>
            <person name="Grimwood J."/>
            <person name="Chapman J.A."/>
            <person name="Shapiro H."/>
            <person name="Aerts A."/>
            <person name="Otillar R.P."/>
            <person name="Terry A.Y."/>
            <person name="Boore J.L."/>
            <person name="Grigoriev I.V."/>
            <person name="Lindberg D.R."/>
            <person name="Seaver E.C."/>
            <person name="Weisblat D.A."/>
            <person name="Putnam N.H."/>
            <person name="Rokhsar D.S."/>
        </authorList>
    </citation>
    <scope>NUCLEOTIDE SEQUENCE</scope>
    <source>
        <strain evidence="1 3">I ESC-2004</strain>
    </source>
</reference>
<dbReference type="Proteomes" id="UP000014760">
    <property type="component" value="Unassembled WGS sequence"/>
</dbReference>
<name>R7V374_CAPTE</name>
<sequence>MTWNHRTWSSWEQFACGGGLRREPSDSMGERPFRFRDCPAMMLIVVDVQSRASILLHDGNGAASSISAVWMHIPPSLYPSQYDTTKAADFLFHFIGSYCVTPSWPLRPVVWPSSARLDNDGTECIEFDTPADLLGHTSVLLKLIRRMDEGGGDAECPNEIRKCNIEVDFFRLRSMIGAQFTPLKSLFLWRKAIARPPPPLAKSNGAKSTCTGLQMASLIAPFLAILTLDYLRVKQIFAPSVSLRVTHDSTEEHSATFASSKGRSQIAQPISLSPETSAMTVVRQARKKHDRHFTRWRL</sequence>
<keyword evidence="3" id="KW-1185">Reference proteome</keyword>
<evidence type="ECO:0000313" key="3">
    <source>
        <dbReference type="Proteomes" id="UP000014760"/>
    </source>
</evidence>
<reference evidence="3" key="1">
    <citation type="submission" date="2012-12" db="EMBL/GenBank/DDBJ databases">
        <authorList>
            <person name="Hellsten U."/>
            <person name="Grimwood J."/>
            <person name="Chapman J.A."/>
            <person name="Shapiro H."/>
            <person name="Aerts A."/>
            <person name="Otillar R.P."/>
            <person name="Terry A.Y."/>
            <person name="Boore J.L."/>
            <person name="Simakov O."/>
            <person name="Marletaz F."/>
            <person name="Cho S.-J."/>
            <person name="Edsinger-Gonzales E."/>
            <person name="Havlak P."/>
            <person name="Kuo D.-H."/>
            <person name="Larsson T."/>
            <person name="Lv J."/>
            <person name="Arendt D."/>
            <person name="Savage R."/>
            <person name="Osoegawa K."/>
            <person name="de Jong P."/>
            <person name="Lindberg D.R."/>
            <person name="Seaver E.C."/>
            <person name="Weisblat D.A."/>
            <person name="Putnam N.H."/>
            <person name="Grigoriev I.V."/>
            <person name="Rokhsar D.S."/>
        </authorList>
    </citation>
    <scope>NUCLEOTIDE SEQUENCE</scope>
    <source>
        <strain evidence="3">I ESC-2004</strain>
    </source>
</reference>